<dbReference type="PANTHER" id="PTHR44591">
    <property type="entry name" value="STRESS RESPONSE REGULATOR PROTEIN 1"/>
    <property type="match status" value="1"/>
</dbReference>
<dbReference type="PANTHER" id="PTHR44591:SF3">
    <property type="entry name" value="RESPONSE REGULATORY DOMAIN-CONTAINING PROTEIN"/>
    <property type="match status" value="1"/>
</dbReference>
<keyword evidence="5" id="KW-1185">Reference proteome</keyword>
<comment type="caution">
    <text evidence="4">The sequence shown here is derived from an EMBL/GenBank/DDBJ whole genome shotgun (WGS) entry which is preliminary data.</text>
</comment>
<gene>
    <name evidence="4" type="ORF">GCM10007933_23690</name>
</gene>
<dbReference type="SMART" id="SM00448">
    <property type="entry name" value="REC"/>
    <property type="match status" value="1"/>
</dbReference>
<keyword evidence="1 2" id="KW-0597">Phosphoprotein</keyword>
<name>A0ABQ6FBD9_9RHOO</name>
<feature type="modified residue" description="4-aspartylphosphate" evidence="2">
    <location>
        <position position="60"/>
    </location>
</feature>
<dbReference type="SUPFAM" id="SSF52172">
    <property type="entry name" value="CheY-like"/>
    <property type="match status" value="1"/>
</dbReference>
<sequence length="132" mass="13997">MSSAPTSLNTVIVEDNPALLELLSGMLGGIERVEVVGTAASEAEAISMIRSTRPKLAIVDLELRAGTGLKVLGAIQSNAADFGAPRTVVFSNHAHPIVKSRCLALGAEAFFDKSFQMDELLEFVQALAERTN</sequence>
<feature type="domain" description="Response regulatory" evidence="3">
    <location>
        <begin position="9"/>
        <end position="128"/>
    </location>
</feature>
<dbReference type="Pfam" id="PF00072">
    <property type="entry name" value="Response_reg"/>
    <property type="match status" value="1"/>
</dbReference>
<evidence type="ECO:0000259" key="3">
    <source>
        <dbReference type="PROSITE" id="PS50110"/>
    </source>
</evidence>
<dbReference type="Proteomes" id="UP001157167">
    <property type="component" value="Unassembled WGS sequence"/>
</dbReference>
<dbReference type="InterPro" id="IPR058245">
    <property type="entry name" value="NreC/VraR/RcsB-like_REC"/>
</dbReference>
<evidence type="ECO:0000256" key="2">
    <source>
        <dbReference type="PROSITE-ProRule" id="PRU00169"/>
    </source>
</evidence>
<organism evidence="4 5">
    <name type="scientific">Zoogloea oryzae</name>
    <dbReference type="NCBI Taxonomy" id="310767"/>
    <lineage>
        <taxon>Bacteria</taxon>
        <taxon>Pseudomonadati</taxon>
        <taxon>Pseudomonadota</taxon>
        <taxon>Betaproteobacteria</taxon>
        <taxon>Rhodocyclales</taxon>
        <taxon>Zoogloeaceae</taxon>
        <taxon>Zoogloea</taxon>
    </lineage>
</organism>
<dbReference type="RefSeq" id="WP_153163261.1">
    <property type="nucleotide sequence ID" value="NZ_BSPX01000034.1"/>
</dbReference>
<dbReference type="InterPro" id="IPR011006">
    <property type="entry name" value="CheY-like_superfamily"/>
</dbReference>
<dbReference type="PROSITE" id="PS50110">
    <property type="entry name" value="RESPONSE_REGULATORY"/>
    <property type="match status" value="1"/>
</dbReference>
<dbReference type="InterPro" id="IPR001789">
    <property type="entry name" value="Sig_transdc_resp-reg_receiver"/>
</dbReference>
<accession>A0ABQ6FBD9</accession>
<protein>
    <recommendedName>
        <fullName evidence="3">Response regulatory domain-containing protein</fullName>
    </recommendedName>
</protein>
<dbReference type="EMBL" id="BSPX01000034">
    <property type="protein sequence ID" value="GLT22908.1"/>
    <property type="molecule type" value="Genomic_DNA"/>
</dbReference>
<proteinExistence type="predicted"/>
<evidence type="ECO:0000313" key="5">
    <source>
        <dbReference type="Proteomes" id="UP001157167"/>
    </source>
</evidence>
<evidence type="ECO:0000313" key="4">
    <source>
        <dbReference type="EMBL" id="GLT22908.1"/>
    </source>
</evidence>
<dbReference type="CDD" id="cd17535">
    <property type="entry name" value="REC_NarL-like"/>
    <property type="match status" value="1"/>
</dbReference>
<evidence type="ECO:0000256" key="1">
    <source>
        <dbReference type="ARBA" id="ARBA00022553"/>
    </source>
</evidence>
<dbReference type="InterPro" id="IPR050595">
    <property type="entry name" value="Bact_response_regulator"/>
</dbReference>
<reference evidence="5" key="1">
    <citation type="journal article" date="2019" name="Int. J. Syst. Evol. Microbiol.">
        <title>The Global Catalogue of Microorganisms (GCM) 10K type strain sequencing project: providing services to taxonomists for standard genome sequencing and annotation.</title>
        <authorList>
            <consortium name="The Broad Institute Genomics Platform"/>
            <consortium name="The Broad Institute Genome Sequencing Center for Infectious Disease"/>
            <person name="Wu L."/>
            <person name="Ma J."/>
        </authorList>
    </citation>
    <scope>NUCLEOTIDE SEQUENCE [LARGE SCALE GENOMIC DNA]</scope>
    <source>
        <strain evidence="5">NBRC 102407</strain>
    </source>
</reference>
<dbReference type="Gene3D" id="3.40.50.2300">
    <property type="match status" value="1"/>
</dbReference>